<evidence type="ECO:0000256" key="2">
    <source>
        <dbReference type="SAM" id="Phobius"/>
    </source>
</evidence>
<evidence type="ECO:0000313" key="3">
    <source>
        <dbReference type="EMBL" id="MPN21053.1"/>
    </source>
</evidence>
<dbReference type="EMBL" id="VSSQ01068936">
    <property type="protein sequence ID" value="MPN21053.1"/>
    <property type="molecule type" value="Genomic_DNA"/>
</dbReference>
<keyword evidence="2" id="KW-0472">Membrane</keyword>
<proteinExistence type="predicted"/>
<evidence type="ECO:0000256" key="1">
    <source>
        <dbReference type="SAM" id="MobiDB-lite"/>
    </source>
</evidence>
<organism evidence="3">
    <name type="scientific">bioreactor metagenome</name>
    <dbReference type="NCBI Taxonomy" id="1076179"/>
    <lineage>
        <taxon>unclassified sequences</taxon>
        <taxon>metagenomes</taxon>
        <taxon>ecological metagenomes</taxon>
    </lineage>
</organism>
<gene>
    <name evidence="3" type="ORF">SDC9_168432</name>
</gene>
<protein>
    <submittedName>
        <fullName evidence="3">Uncharacterized protein</fullName>
    </submittedName>
</protein>
<keyword evidence="2" id="KW-1133">Transmembrane helix</keyword>
<comment type="caution">
    <text evidence="3">The sequence shown here is derived from an EMBL/GenBank/DDBJ whole genome shotgun (WGS) entry which is preliminary data.</text>
</comment>
<reference evidence="3" key="1">
    <citation type="submission" date="2019-08" db="EMBL/GenBank/DDBJ databases">
        <authorList>
            <person name="Kucharzyk K."/>
            <person name="Murdoch R.W."/>
            <person name="Higgins S."/>
            <person name="Loffler F."/>
        </authorList>
    </citation>
    <scope>NUCLEOTIDE SEQUENCE</scope>
</reference>
<dbReference type="AlphaFoldDB" id="A0A645GAZ2"/>
<name>A0A645GAZ2_9ZZZZ</name>
<accession>A0A645GAZ2</accession>
<keyword evidence="2" id="KW-0812">Transmembrane</keyword>
<feature type="compositionally biased region" description="Basic and acidic residues" evidence="1">
    <location>
        <begin position="96"/>
        <end position="108"/>
    </location>
</feature>
<feature type="transmembrane region" description="Helical" evidence="2">
    <location>
        <begin position="44"/>
        <end position="61"/>
    </location>
</feature>
<sequence>MWIFPNINTVPLQSFQSTYKFAKEFYQKNRPGLLTKLTILNMKLFKLSIFAAVLSLLLLSSCRTSDEQFTNTVEFQYELPATNTSDAGPTNPPQDPPKDVPKDYDDWRNSNIRK</sequence>
<feature type="region of interest" description="Disordered" evidence="1">
    <location>
        <begin position="80"/>
        <end position="114"/>
    </location>
</feature>